<reference evidence="5" key="2">
    <citation type="journal article" date="2007" name="Science">
        <title>Draft genome sequence of the sexually transmitted pathogen Trichomonas vaginalis.</title>
        <authorList>
            <person name="Carlton J.M."/>
            <person name="Hirt R.P."/>
            <person name="Silva J.C."/>
            <person name="Delcher A.L."/>
            <person name="Schatz M."/>
            <person name="Zhao Q."/>
            <person name="Wortman J.R."/>
            <person name="Bidwell S.L."/>
            <person name="Alsmark U.C.M."/>
            <person name="Besteiro S."/>
            <person name="Sicheritz-Ponten T."/>
            <person name="Noel C.J."/>
            <person name="Dacks J.B."/>
            <person name="Foster P.G."/>
            <person name="Simillion C."/>
            <person name="Van de Peer Y."/>
            <person name="Miranda-Saavedra D."/>
            <person name="Barton G.J."/>
            <person name="Westrop G.D."/>
            <person name="Mueller S."/>
            <person name="Dessi D."/>
            <person name="Fiori P.L."/>
            <person name="Ren Q."/>
            <person name="Paulsen I."/>
            <person name="Zhang H."/>
            <person name="Bastida-Corcuera F.D."/>
            <person name="Simoes-Barbosa A."/>
            <person name="Brown M.T."/>
            <person name="Hayes R.D."/>
            <person name="Mukherjee M."/>
            <person name="Okumura C.Y."/>
            <person name="Schneider R."/>
            <person name="Smith A.J."/>
            <person name="Vanacova S."/>
            <person name="Villalvazo M."/>
            <person name="Haas B.J."/>
            <person name="Pertea M."/>
            <person name="Feldblyum T.V."/>
            <person name="Utterback T.R."/>
            <person name="Shu C.L."/>
            <person name="Osoegawa K."/>
            <person name="de Jong P.J."/>
            <person name="Hrdy I."/>
            <person name="Horvathova L."/>
            <person name="Zubacova Z."/>
            <person name="Dolezal P."/>
            <person name="Malik S.B."/>
            <person name="Logsdon J.M. Jr."/>
            <person name="Henze K."/>
            <person name="Gupta A."/>
            <person name="Wang C.C."/>
            <person name="Dunne R.L."/>
            <person name="Upcroft J.A."/>
            <person name="Upcroft P."/>
            <person name="White O."/>
            <person name="Salzberg S.L."/>
            <person name="Tang P."/>
            <person name="Chiu C.-H."/>
            <person name="Lee Y.-S."/>
            <person name="Embley T.M."/>
            <person name="Coombs G.H."/>
            <person name="Mottram J.C."/>
            <person name="Tachezy J."/>
            <person name="Fraser-Liggett C.M."/>
            <person name="Johnson P.J."/>
        </authorList>
    </citation>
    <scope>NUCLEOTIDE SEQUENCE [LARGE SCALE GENOMIC DNA]</scope>
    <source>
        <strain evidence="5">G3</strain>
    </source>
</reference>
<dbReference type="RefSeq" id="XP_001330353.1">
    <property type="nucleotide sequence ID" value="XM_001330318.1"/>
</dbReference>
<dbReference type="PANTHER" id="PTHR10496">
    <property type="entry name" value="40S RIBOSOMAL PROTEIN S24"/>
    <property type="match status" value="1"/>
</dbReference>
<dbReference type="KEGG" id="tva:4759439"/>
<keyword evidence="2" id="KW-0687">Ribonucleoprotein</keyword>
<feature type="compositionally biased region" description="Basic residues" evidence="3">
    <location>
        <begin position="101"/>
        <end position="114"/>
    </location>
</feature>
<dbReference type="HAMAP" id="MF_00545">
    <property type="entry name" value="Ribosomal_eS24"/>
    <property type="match status" value="1"/>
</dbReference>
<accession>A2F0H5</accession>
<keyword evidence="9" id="KW-0002">3D-structure</keyword>
<dbReference type="VEuPathDB" id="TrichDB:TVAGG3_0155740"/>
<feature type="region of interest" description="Disordered" evidence="3">
    <location>
        <begin position="101"/>
        <end position="140"/>
    </location>
</feature>
<dbReference type="RefSeq" id="XP_001330352.1">
    <property type="nucleotide sequence ID" value="XM_001330317.1"/>
</dbReference>
<dbReference type="Gene3D" id="3.30.70.3370">
    <property type="match status" value="1"/>
</dbReference>
<dbReference type="eggNOG" id="KOG3424">
    <property type="taxonomic scope" value="Eukaryota"/>
</dbReference>
<dbReference type="GO" id="GO:0003735">
    <property type="term" value="F:structural constituent of ribosome"/>
    <property type="evidence" value="ECO:0000318"/>
    <property type="project" value="GO_Central"/>
</dbReference>
<dbReference type="EMDB" id="EMD-6788"/>
<dbReference type="VEuPathDB" id="TrichDB:TVAGG3_0155620"/>
<dbReference type="Proteomes" id="UP000001542">
    <property type="component" value="Unassembled WGS sequence"/>
</dbReference>
<dbReference type="KEGG" id="tva:4745523"/>
<dbReference type="GO" id="GO:0006412">
    <property type="term" value="P:translation"/>
    <property type="evidence" value="ECO:0007669"/>
    <property type="project" value="InterPro"/>
</dbReference>
<dbReference type="FunCoup" id="A2F0H5">
    <property type="interactions" value="664"/>
</dbReference>
<evidence type="ECO:0000256" key="2">
    <source>
        <dbReference type="ARBA" id="ARBA00023274"/>
    </source>
</evidence>
<evidence type="ECO:0000313" key="6">
    <source>
        <dbReference type="EMBL" id="EAY01613.1"/>
    </source>
</evidence>
<evidence type="ECO:0000313" key="7">
    <source>
        <dbReference type="EMBL" id="EAY01614.1"/>
    </source>
</evidence>
<name>A2F0H5_TRIV3</name>
<organism evidence="5 8">
    <name type="scientific">Trichomonas vaginalis (strain ATCC PRA-98 / G3)</name>
    <dbReference type="NCBI Taxonomy" id="412133"/>
    <lineage>
        <taxon>Eukaryota</taxon>
        <taxon>Metamonada</taxon>
        <taxon>Parabasalia</taxon>
        <taxon>Trichomonadida</taxon>
        <taxon>Trichomonadidae</taxon>
        <taxon>Trichomonas</taxon>
    </lineage>
</organism>
<dbReference type="OrthoDB" id="5571754at2759"/>
<reference evidence="9" key="3">
    <citation type="journal article" date="2017" name="Cell Res.">
        <title>Cryo-EM structures of the 80S ribosomes from human parasites Trichomonas vaginalis and Toxoplasma gondii.</title>
        <authorList>
            <person name="Li Z."/>
            <person name="Guo Q."/>
            <person name="Zheng L."/>
            <person name="Ji Y."/>
            <person name="Xie Y.T."/>
            <person name="Lai D.H."/>
            <person name="Lun Z.R."/>
            <person name="Suo X."/>
            <person name="Gao N."/>
        </authorList>
    </citation>
    <scope>STRUCTURE BY ELECTRON MICROSCOPY (3.35 ANGSTROMS)</scope>
</reference>
<dbReference type="PDBsum" id="5XYI"/>
<dbReference type="STRING" id="5722.A2F0H5"/>
<dbReference type="OMA" id="KLAKMYX"/>
<dbReference type="SUPFAM" id="SSF54189">
    <property type="entry name" value="Ribosomal proteins S24e, L23 and L15e"/>
    <property type="match status" value="1"/>
</dbReference>
<dbReference type="VEuPathDB" id="TrichDB:TVAG_272980"/>
<evidence type="ECO:0000313" key="4">
    <source>
        <dbReference type="EMBL" id="EAX87869.1"/>
    </source>
</evidence>
<dbReference type="KEGG" id="tva:4759440"/>
<sequence length="140" mass="16029">MSKVSVHIRKYIVNKLLDRKQFVIDMQHLGAKAPTRDEIKDEVASRLKANKDLVVIFGLETKFGGGHTTGFGFVYDSLDALKKTEPKHRLIKAGLAEKGKVTRRMRKNARRQKVKVWGSGKRAEAHKIRRQQRKEELGSH</sequence>
<evidence type="ECO:0000313" key="5">
    <source>
        <dbReference type="EMBL" id="EAY01612.1"/>
    </source>
</evidence>
<dbReference type="EMBL" id="DS113562">
    <property type="protein sequence ID" value="EAY01612.1"/>
    <property type="molecule type" value="Genomic_DNA"/>
</dbReference>
<keyword evidence="1 5" id="KW-0689">Ribosomal protein</keyword>
<dbReference type="InterPro" id="IPR053709">
    <property type="entry name" value="eRP_eS24_sf"/>
</dbReference>
<gene>
    <name evidence="5" type="ORF">TVAG_272960</name>
    <name evidence="6" type="ORF">TVAG_272970</name>
    <name evidence="7" type="ORF">TVAG_272980</name>
    <name evidence="4" type="ORF">TVAG_386300</name>
</gene>
<protein>
    <submittedName>
        <fullName evidence="5">Ribosomal protein S24e, putative</fullName>
    </submittedName>
</protein>
<proteinExistence type="evidence at protein level"/>
<dbReference type="SMR" id="A2F0H5"/>
<dbReference type="AlphaFoldDB" id="A2F0H5"/>
<dbReference type="EMBL" id="DS114385">
    <property type="protein sequence ID" value="EAX87869.1"/>
    <property type="molecule type" value="Genomic_DNA"/>
</dbReference>
<dbReference type="VEuPathDB" id="TrichDB:TVAGG3_0155650"/>
<dbReference type="KEGG" id="tva:4759442"/>
<keyword evidence="8" id="KW-1185">Reference proteome</keyword>
<evidence type="ECO:0000256" key="3">
    <source>
        <dbReference type="SAM" id="MobiDB-lite"/>
    </source>
</evidence>
<dbReference type="GO" id="GO:0022627">
    <property type="term" value="C:cytosolic small ribosomal subunit"/>
    <property type="evidence" value="ECO:0000318"/>
    <property type="project" value="GO_Central"/>
</dbReference>
<evidence type="ECO:0000256" key="1">
    <source>
        <dbReference type="ARBA" id="ARBA00022980"/>
    </source>
</evidence>
<dbReference type="PDB" id="5XYI">
    <property type="method" value="EM"/>
    <property type="resolution" value="3.35 A"/>
    <property type="chains" value="Y=1-140"/>
</dbReference>
<dbReference type="EMBL" id="DS113562">
    <property type="protein sequence ID" value="EAY01614.1"/>
    <property type="molecule type" value="Genomic_DNA"/>
</dbReference>
<dbReference type="InterPro" id="IPR001976">
    <property type="entry name" value="Ribosomal_eS24"/>
</dbReference>
<dbReference type="VEuPathDB" id="TrichDB:TVAGG3_0155660"/>
<dbReference type="RefSeq" id="XP_001330351.1">
    <property type="nucleotide sequence ID" value="XM_001330316.1"/>
</dbReference>
<dbReference type="InterPro" id="IPR012678">
    <property type="entry name" value="Ribosomal_uL23/eL15/eS24_sf"/>
</dbReference>
<dbReference type="RefSeq" id="XP_001300799.1">
    <property type="nucleotide sequence ID" value="XM_001300798.1"/>
</dbReference>
<dbReference type="EMBL" id="DS113562">
    <property type="protein sequence ID" value="EAY01613.1"/>
    <property type="molecule type" value="Genomic_DNA"/>
</dbReference>
<dbReference type="Pfam" id="PF01282">
    <property type="entry name" value="Ribosomal_S24e"/>
    <property type="match status" value="1"/>
</dbReference>
<evidence type="ECO:0000313" key="8">
    <source>
        <dbReference type="Proteomes" id="UP000001542"/>
    </source>
</evidence>
<evidence type="ECO:0007829" key="9">
    <source>
        <dbReference type="PDB" id="5XYI"/>
    </source>
</evidence>
<reference evidence="5" key="1">
    <citation type="submission" date="2006-10" db="EMBL/GenBank/DDBJ databases">
        <authorList>
            <person name="Amadeo P."/>
            <person name="Zhao Q."/>
            <person name="Wortman J."/>
            <person name="Fraser-Liggett C."/>
            <person name="Carlton J."/>
        </authorList>
    </citation>
    <scope>NUCLEOTIDE SEQUENCE</scope>
    <source>
        <strain evidence="5">G3</strain>
    </source>
</reference>